<reference evidence="6" key="1">
    <citation type="journal article" date="2022" name="Int. J. Mol. Sci.">
        <title>Draft Genome of Tanacetum Coccineum: Genomic Comparison of Closely Related Tanacetum-Family Plants.</title>
        <authorList>
            <person name="Yamashiro T."/>
            <person name="Shiraishi A."/>
            <person name="Nakayama K."/>
            <person name="Satake H."/>
        </authorList>
    </citation>
    <scope>NUCLEOTIDE SEQUENCE</scope>
</reference>
<dbReference type="InterPro" id="IPR001878">
    <property type="entry name" value="Znf_CCHC"/>
</dbReference>
<keyword evidence="1" id="KW-0479">Metal-binding</keyword>
<evidence type="ECO:0000256" key="2">
    <source>
        <dbReference type="ARBA" id="ARBA00022801"/>
    </source>
</evidence>
<accession>A0ABQ4XFW3</accession>
<keyword evidence="3" id="KW-0862">Zinc</keyword>
<evidence type="ECO:0000313" key="7">
    <source>
        <dbReference type="Proteomes" id="UP001151760"/>
    </source>
</evidence>
<dbReference type="PANTHER" id="PTHR42648:SF18">
    <property type="entry name" value="RETROTRANSPOSON, UNCLASSIFIED-LIKE PROTEIN"/>
    <property type="match status" value="1"/>
</dbReference>
<proteinExistence type="predicted"/>
<evidence type="ECO:0000313" key="6">
    <source>
        <dbReference type="EMBL" id="GJS63935.1"/>
    </source>
</evidence>
<dbReference type="Pfam" id="PF25597">
    <property type="entry name" value="SH3_retrovirus"/>
    <property type="match status" value="1"/>
</dbReference>
<evidence type="ECO:0000256" key="1">
    <source>
        <dbReference type="ARBA" id="ARBA00022723"/>
    </source>
</evidence>
<dbReference type="InterPro" id="IPR013103">
    <property type="entry name" value="RVT_2"/>
</dbReference>
<feature type="region of interest" description="Disordered" evidence="4">
    <location>
        <begin position="172"/>
        <end position="196"/>
    </location>
</feature>
<dbReference type="EMBL" id="BQNB010009467">
    <property type="protein sequence ID" value="GJS63935.1"/>
    <property type="molecule type" value="Genomic_DNA"/>
</dbReference>
<dbReference type="InterPro" id="IPR057670">
    <property type="entry name" value="SH3_retrovirus"/>
</dbReference>
<dbReference type="Pfam" id="PF07727">
    <property type="entry name" value="RVT_2"/>
    <property type="match status" value="1"/>
</dbReference>
<keyword evidence="7" id="KW-1185">Reference proteome</keyword>
<organism evidence="6 7">
    <name type="scientific">Tanacetum coccineum</name>
    <dbReference type="NCBI Taxonomy" id="301880"/>
    <lineage>
        <taxon>Eukaryota</taxon>
        <taxon>Viridiplantae</taxon>
        <taxon>Streptophyta</taxon>
        <taxon>Embryophyta</taxon>
        <taxon>Tracheophyta</taxon>
        <taxon>Spermatophyta</taxon>
        <taxon>Magnoliopsida</taxon>
        <taxon>eudicotyledons</taxon>
        <taxon>Gunneridae</taxon>
        <taxon>Pentapetalae</taxon>
        <taxon>asterids</taxon>
        <taxon>campanulids</taxon>
        <taxon>Asterales</taxon>
        <taxon>Asteraceae</taxon>
        <taxon>Asteroideae</taxon>
        <taxon>Anthemideae</taxon>
        <taxon>Anthemidinae</taxon>
        <taxon>Tanacetum</taxon>
    </lineage>
</organism>
<comment type="caution">
    <text evidence="6">The sequence shown here is derived from an EMBL/GenBank/DDBJ whole genome shotgun (WGS) entry which is preliminary data.</text>
</comment>
<dbReference type="PANTHER" id="PTHR42648">
    <property type="entry name" value="TRANSPOSASE, PUTATIVE-RELATED"/>
    <property type="match status" value="1"/>
</dbReference>
<sequence length="499" mass="57446">MTKLNTIKAARTMLIFAKTPEFLWAEAIATACFTQNRSIVHTRYNKTPYDLIRGRKPNIQYFYVFGSLCYPTNDRDDLGKMKPKADIGIFIGYSESSRGFRIYNCQTKKIMETIHVTFDELTPMVSECNNSEPGINYMNFQDSSEDSQSVPSKTDLDNLFGPLYEEYYATRSPEVSDNSAANTLDNENTSSSSSMVVEEDEAPQIVSSSTKQVATEPNSPVLNEHADEFVQEYVAYFDGNVFYNAPLTPVFKEAESSSTYQDLLNMHELEAVRIFVAYAAYKNFPIYQIDVKTTFLNGLLKKEVFVRWSDGFVDPDFPNHVYRLKKSLHGLKQAPRACTAGTKVNAAGLQLLERFTYCQKDKDEKRIRKLVWRIKNTYEDMTLGVKNEEMAMLIIKARRFIKRTGRKLDVNGQRVRFNRSKVECYNCHKYDHFARECRALRNQENRGREINRRTVIVETPTENAMVAQDRIEGYDWSYQAEEERPTNFALMAFTSLGSS</sequence>
<feature type="compositionally biased region" description="Polar residues" evidence="4">
    <location>
        <begin position="173"/>
        <end position="189"/>
    </location>
</feature>
<evidence type="ECO:0000256" key="4">
    <source>
        <dbReference type="SAM" id="MobiDB-lite"/>
    </source>
</evidence>
<keyword evidence="3" id="KW-0863">Zinc-finger</keyword>
<evidence type="ECO:0000256" key="3">
    <source>
        <dbReference type="PROSITE-ProRule" id="PRU00047"/>
    </source>
</evidence>
<dbReference type="SUPFAM" id="SSF57756">
    <property type="entry name" value="Retrovirus zinc finger-like domains"/>
    <property type="match status" value="1"/>
</dbReference>
<feature type="domain" description="CCHC-type" evidence="5">
    <location>
        <begin position="424"/>
        <end position="438"/>
    </location>
</feature>
<dbReference type="InterPro" id="IPR039537">
    <property type="entry name" value="Retrotran_Ty1/copia-like"/>
</dbReference>
<dbReference type="InterPro" id="IPR036875">
    <property type="entry name" value="Znf_CCHC_sf"/>
</dbReference>
<keyword evidence="2" id="KW-0378">Hydrolase</keyword>
<dbReference type="Proteomes" id="UP001151760">
    <property type="component" value="Unassembled WGS sequence"/>
</dbReference>
<dbReference type="SMART" id="SM00343">
    <property type="entry name" value="ZnF_C2HC"/>
    <property type="match status" value="1"/>
</dbReference>
<evidence type="ECO:0000259" key="5">
    <source>
        <dbReference type="PROSITE" id="PS50158"/>
    </source>
</evidence>
<name>A0ABQ4XFW3_9ASTR</name>
<dbReference type="Gene3D" id="4.10.60.10">
    <property type="entry name" value="Zinc finger, CCHC-type"/>
    <property type="match status" value="1"/>
</dbReference>
<protein>
    <submittedName>
        <fullName evidence="6">Retrovirus-related pol polyprotein from transposon TNT 1-94</fullName>
    </submittedName>
</protein>
<dbReference type="PROSITE" id="PS50158">
    <property type="entry name" value="ZF_CCHC"/>
    <property type="match status" value="1"/>
</dbReference>
<gene>
    <name evidence="6" type="ORF">Tco_0678499</name>
</gene>
<reference evidence="6" key="2">
    <citation type="submission" date="2022-01" db="EMBL/GenBank/DDBJ databases">
        <authorList>
            <person name="Yamashiro T."/>
            <person name="Shiraishi A."/>
            <person name="Satake H."/>
            <person name="Nakayama K."/>
        </authorList>
    </citation>
    <scope>NUCLEOTIDE SEQUENCE</scope>
</reference>